<keyword evidence="3" id="KW-1185">Reference proteome</keyword>
<evidence type="ECO:0000256" key="1">
    <source>
        <dbReference type="SAM" id="MobiDB-lite"/>
    </source>
</evidence>
<evidence type="ECO:0000313" key="3">
    <source>
        <dbReference type="Proteomes" id="UP001642484"/>
    </source>
</evidence>
<reference evidence="2 3" key="1">
    <citation type="submission" date="2024-02" db="EMBL/GenBank/DDBJ databases">
        <authorList>
            <person name="Chen Y."/>
            <person name="Shah S."/>
            <person name="Dougan E. K."/>
            <person name="Thang M."/>
            <person name="Chan C."/>
        </authorList>
    </citation>
    <scope>NUCLEOTIDE SEQUENCE [LARGE SCALE GENOMIC DNA]</scope>
</reference>
<accession>A0ABP0KA87</accession>
<proteinExistence type="predicted"/>
<organism evidence="2 3">
    <name type="scientific">Durusdinium trenchii</name>
    <dbReference type="NCBI Taxonomy" id="1381693"/>
    <lineage>
        <taxon>Eukaryota</taxon>
        <taxon>Sar</taxon>
        <taxon>Alveolata</taxon>
        <taxon>Dinophyceae</taxon>
        <taxon>Suessiales</taxon>
        <taxon>Symbiodiniaceae</taxon>
        <taxon>Durusdinium</taxon>
    </lineage>
</organism>
<protein>
    <submittedName>
        <fullName evidence="2">Uncharacterized protein</fullName>
    </submittedName>
</protein>
<dbReference type="EMBL" id="CAXAMN010007891">
    <property type="protein sequence ID" value="CAK9023300.1"/>
    <property type="molecule type" value="Genomic_DNA"/>
</dbReference>
<feature type="compositionally biased region" description="Basic and acidic residues" evidence="1">
    <location>
        <begin position="306"/>
        <end position="318"/>
    </location>
</feature>
<dbReference type="Proteomes" id="UP001642484">
    <property type="component" value="Unassembled WGS sequence"/>
</dbReference>
<gene>
    <name evidence="2" type="ORF">CCMP2556_LOCUS15188</name>
</gene>
<feature type="compositionally biased region" description="Acidic residues" evidence="1">
    <location>
        <begin position="349"/>
        <end position="367"/>
    </location>
</feature>
<feature type="region of interest" description="Disordered" evidence="1">
    <location>
        <begin position="300"/>
        <end position="371"/>
    </location>
</feature>
<comment type="caution">
    <text evidence="2">The sequence shown here is derived from an EMBL/GenBank/DDBJ whole genome shotgun (WGS) entry which is preliminary data.</text>
</comment>
<sequence length="572" mass="65546">MEKKEPDSEGGQLRRLDSHRVPGKCTVHLRYKNFNSVLQTVHEQFSALDAASSIDTAEFEWGSIGGDIHNAGRYCVVGRKRSEAERGEITSVTEDKSGATWVELNVQLLQVTVRGRYVTPLEEETSGHSDFRDILRLRGREAKTVQCAALLSTDLVKVRELLSFPFRTLHWMERPSNALPVLTDADRIYDVEDLDASEGFIAELFEPVRRQFFAQPVVPQDILFFLQEEIPEGAAVAMLTGVHPRIRGRVWKEVLVFRELRVVHIYGILNYGGQCYRRLEYTTNCKYALSGLQPAFQNRPSPWPEWGRHQAGKPETEPKNFPPSVVLSRTLVRRTPSKGTGEDGREPLDDTEQWSDGDVSEEEDDEGERTVWERAQREGEQYLPQRVLEGLLPEALLKTYRFYQTNSWPHRVIHGYKLNEQKEEEEESGTPQHFVEVRLIKCAEVIPTRSRGWQATVALHCPGRPTYYLLNLLYASEGTPLHSLARTLTRFEDLSHILAWTSVDPQSSKTKPSIDLVELPRLAVNFKSIHKGLKHFLQSCIWIQKVGGRLRICSDERKRRELIRAEVKVGLW</sequence>
<name>A0ABP0KA87_9DINO</name>
<evidence type="ECO:0000313" key="2">
    <source>
        <dbReference type="EMBL" id="CAK9023300.1"/>
    </source>
</evidence>